<dbReference type="EnsemblBacteria" id="ACZ19558">
    <property type="protein sequence ID" value="ACZ19558"/>
    <property type="gene ID" value="Taci_1327"/>
</dbReference>
<dbReference type="EMBL" id="CP001818">
    <property type="protein sequence ID" value="ACZ19558.1"/>
    <property type="molecule type" value="Genomic_DNA"/>
</dbReference>
<proteinExistence type="predicted"/>
<name>D1B6B7_THEAS</name>
<dbReference type="InterPro" id="IPR009384">
    <property type="entry name" value="SwrD-like"/>
</dbReference>
<dbReference type="Proteomes" id="UP000002030">
    <property type="component" value="Chromosome"/>
</dbReference>
<keyword evidence="1" id="KW-0966">Cell projection</keyword>
<reference evidence="1 2" key="1">
    <citation type="journal article" date="2009" name="Stand. Genomic Sci.">
        <title>Complete genome sequence of Thermanaerovibrio acidaminovorans type strain (Su883).</title>
        <authorList>
            <person name="Chovatia M."/>
            <person name="Sikorski J."/>
            <person name="Schroder M."/>
            <person name="Lapidus A."/>
            <person name="Nolan M."/>
            <person name="Tice H."/>
            <person name="Glavina Del Rio T."/>
            <person name="Copeland A."/>
            <person name="Cheng J.F."/>
            <person name="Lucas S."/>
            <person name="Chen F."/>
            <person name="Bruce D."/>
            <person name="Goodwin L."/>
            <person name="Pitluck S."/>
            <person name="Ivanova N."/>
            <person name="Mavromatis K."/>
            <person name="Ovchinnikova G."/>
            <person name="Pati A."/>
            <person name="Chen A."/>
            <person name="Palaniappan K."/>
            <person name="Land M."/>
            <person name="Hauser L."/>
            <person name="Chang Y.J."/>
            <person name="Jeffries C.D."/>
            <person name="Chain P."/>
            <person name="Saunders E."/>
            <person name="Detter J.C."/>
            <person name="Brettin T."/>
            <person name="Rohde M."/>
            <person name="Goker M."/>
            <person name="Spring S."/>
            <person name="Bristow J."/>
            <person name="Markowitz V."/>
            <person name="Hugenholtz P."/>
            <person name="Kyrpides N.C."/>
            <person name="Klenk H.P."/>
            <person name="Eisen J.A."/>
        </authorList>
    </citation>
    <scope>NUCLEOTIDE SEQUENCE [LARGE SCALE GENOMIC DNA]</scope>
    <source>
        <strain evidence="2">ATCC 49978 / DSM 6589 / Su883</strain>
    </source>
</reference>
<dbReference type="OrthoDB" id="9799862at2"/>
<gene>
    <name evidence="1" type="ordered locus">Taci_1327</name>
</gene>
<dbReference type="AlphaFoldDB" id="D1B6B7"/>
<evidence type="ECO:0000313" key="1">
    <source>
        <dbReference type="EMBL" id="ACZ19558.1"/>
    </source>
</evidence>
<accession>D1B6B7</accession>
<keyword evidence="2" id="KW-1185">Reference proteome</keyword>
<dbReference type="PANTHER" id="PTHR39185">
    <property type="entry name" value="SWARMING MOTILITY PROTEIN SWRD"/>
    <property type="match status" value="1"/>
</dbReference>
<keyword evidence="1" id="KW-0969">Cilium</keyword>
<dbReference type="eggNOG" id="COG1582">
    <property type="taxonomic scope" value="Bacteria"/>
</dbReference>
<sequence length="71" mass="7802">MIELTRFGGGKFVVNCELIETVEATPDTVVTMTNGHRYVVKEPPEDIIEKVVRFKRRLWSPPGIGDGSGGA</sequence>
<dbReference type="HOGENOM" id="CLU_173020_1_0_0"/>
<dbReference type="PANTHER" id="PTHR39185:SF1">
    <property type="entry name" value="SWARMING MOTILITY PROTEIN SWRD"/>
    <property type="match status" value="1"/>
</dbReference>
<protein>
    <submittedName>
        <fullName evidence="1">Flagellar FlbD family protein</fullName>
    </submittedName>
</protein>
<dbReference type="STRING" id="525903.Taci_1327"/>
<dbReference type="RefSeq" id="WP_012870069.1">
    <property type="nucleotide sequence ID" value="NC_013522.1"/>
</dbReference>
<dbReference type="KEGG" id="tai:Taci_1327"/>
<dbReference type="Pfam" id="PF06289">
    <property type="entry name" value="FlbD"/>
    <property type="match status" value="1"/>
</dbReference>
<organism evidence="1 2">
    <name type="scientific">Thermanaerovibrio acidaminovorans (strain ATCC 49978 / DSM 6589 / Su883)</name>
    <name type="common">Selenomonas acidaminovorans</name>
    <dbReference type="NCBI Taxonomy" id="525903"/>
    <lineage>
        <taxon>Bacteria</taxon>
        <taxon>Thermotogati</taxon>
        <taxon>Synergistota</taxon>
        <taxon>Synergistia</taxon>
        <taxon>Synergistales</taxon>
        <taxon>Synergistaceae</taxon>
        <taxon>Thermanaerovibrio</taxon>
    </lineage>
</organism>
<keyword evidence="1" id="KW-0282">Flagellum</keyword>
<evidence type="ECO:0000313" key="2">
    <source>
        <dbReference type="Proteomes" id="UP000002030"/>
    </source>
</evidence>
<dbReference type="PATRIC" id="fig|525903.6.peg.1328"/>